<dbReference type="Pfam" id="PF02055">
    <property type="entry name" value="Glyco_hydro_30"/>
    <property type="match status" value="1"/>
</dbReference>
<dbReference type="Pfam" id="PF17189">
    <property type="entry name" value="Glyco_hydro_30C"/>
    <property type="match status" value="1"/>
</dbReference>
<dbReference type="FunFam" id="3.20.20.80:FF:000030">
    <property type="entry name" value="Lysosomal acid glucosylceramidase"/>
    <property type="match status" value="1"/>
</dbReference>
<evidence type="ECO:0000256" key="12">
    <source>
        <dbReference type="RuleBase" id="RU361188"/>
    </source>
</evidence>
<evidence type="ECO:0000256" key="1">
    <source>
        <dbReference type="ARBA" id="ARBA00001013"/>
    </source>
</evidence>
<comment type="similarity">
    <text evidence="4 12">Belongs to the glycosyl hydrolase 30 family.</text>
</comment>
<dbReference type="GO" id="GO:0005764">
    <property type="term" value="C:lysosome"/>
    <property type="evidence" value="ECO:0007669"/>
    <property type="project" value="UniProtKB-ARBA"/>
</dbReference>
<keyword evidence="16" id="KW-1185">Reference proteome</keyword>
<dbReference type="Proteomes" id="UP000494206">
    <property type="component" value="Unassembled WGS sequence"/>
</dbReference>
<keyword evidence="8 12" id="KW-0746">Sphingolipid metabolism</keyword>
<accession>A0A8S1F097</accession>
<comment type="catalytic activity">
    <reaction evidence="11">
        <text>an N-acyl-1-beta-D-glucosyl-15-methylhexadecasphing-4-enine + H2O = an N-acyl-15-methylhexadecasphing-4-enine + D-glucose</text>
        <dbReference type="Rhea" id="RHEA:34755"/>
        <dbReference type="ChEBI" id="CHEBI:4167"/>
        <dbReference type="ChEBI" id="CHEBI:15377"/>
        <dbReference type="ChEBI" id="CHEBI:70815"/>
        <dbReference type="ChEBI" id="CHEBI:70846"/>
    </reaction>
    <physiologicalReaction direction="left-to-right" evidence="11">
        <dbReference type="Rhea" id="RHEA:34756"/>
    </physiologicalReaction>
</comment>
<comment type="catalytic activity">
    <reaction evidence="10">
        <text>a beta-D-glucosylceramide + H2O = an N-acyl-sphingoid base + D-glucose</text>
        <dbReference type="Rhea" id="RHEA:81447"/>
        <dbReference type="ChEBI" id="CHEBI:4167"/>
        <dbReference type="ChEBI" id="CHEBI:15377"/>
        <dbReference type="ChEBI" id="CHEBI:83264"/>
        <dbReference type="ChEBI" id="CHEBI:83273"/>
    </reaction>
    <physiologicalReaction direction="left-to-right" evidence="10">
        <dbReference type="Rhea" id="RHEA:81448"/>
    </physiologicalReaction>
</comment>
<evidence type="ECO:0000256" key="4">
    <source>
        <dbReference type="ARBA" id="ARBA00005382"/>
    </source>
</evidence>
<evidence type="ECO:0000256" key="6">
    <source>
        <dbReference type="ARBA" id="ARBA00022729"/>
    </source>
</evidence>
<evidence type="ECO:0000313" key="16">
    <source>
        <dbReference type="Proteomes" id="UP000494206"/>
    </source>
</evidence>
<feature type="domain" description="Glycosyl hydrolase family 30 TIM-barrel" evidence="13">
    <location>
        <begin position="89"/>
        <end position="434"/>
    </location>
</feature>
<dbReference type="GO" id="GO:0008202">
    <property type="term" value="P:steroid metabolic process"/>
    <property type="evidence" value="ECO:0007669"/>
    <property type="project" value="UniProtKB-ARBA"/>
</dbReference>
<dbReference type="GO" id="GO:0016241">
    <property type="term" value="P:regulation of macroautophagy"/>
    <property type="evidence" value="ECO:0007669"/>
    <property type="project" value="UniProtKB-ARBA"/>
</dbReference>
<dbReference type="EMBL" id="CADEPM010000005">
    <property type="protein sequence ID" value="CAB3405810.1"/>
    <property type="molecule type" value="Genomic_DNA"/>
</dbReference>
<organism evidence="15 16">
    <name type="scientific">Caenorhabditis bovis</name>
    <dbReference type="NCBI Taxonomy" id="2654633"/>
    <lineage>
        <taxon>Eukaryota</taxon>
        <taxon>Metazoa</taxon>
        <taxon>Ecdysozoa</taxon>
        <taxon>Nematoda</taxon>
        <taxon>Chromadorea</taxon>
        <taxon>Rhabditida</taxon>
        <taxon>Rhabditina</taxon>
        <taxon>Rhabditomorpha</taxon>
        <taxon>Rhabditoidea</taxon>
        <taxon>Rhabditidae</taxon>
        <taxon>Peloderinae</taxon>
        <taxon>Caenorhabditis</taxon>
    </lineage>
</organism>
<dbReference type="AlphaFoldDB" id="A0A8S1F097"/>
<keyword evidence="12" id="KW-0326">Glycosidase</keyword>
<dbReference type="EC" id="3.2.1.45" evidence="5 12"/>
<dbReference type="InterPro" id="IPR033453">
    <property type="entry name" value="Glyco_hydro_30_TIM-barrel"/>
</dbReference>
<dbReference type="PANTHER" id="PTHR11069">
    <property type="entry name" value="GLUCOSYLCERAMIDASE"/>
    <property type="match status" value="1"/>
</dbReference>
<dbReference type="GO" id="GO:0010605">
    <property type="term" value="P:negative regulation of macromolecule metabolic process"/>
    <property type="evidence" value="ECO:0007669"/>
    <property type="project" value="UniProtKB-ARBA"/>
</dbReference>
<dbReference type="GO" id="GO:0051246">
    <property type="term" value="P:regulation of protein metabolic process"/>
    <property type="evidence" value="ECO:0007669"/>
    <property type="project" value="UniProtKB-ARBA"/>
</dbReference>
<evidence type="ECO:0000256" key="11">
    <source>
        <dbReference type="ARBA" id="ARBA00051345"/>
    </source>
</evidence>
<evidence type="ECO:0000259" key="14">
    <source>
        <dbReference type="Pfam" id="PF17189"/>
    </source>
</evidence>
<dbReference type="PANTHER" id="PTHR11069:SF23">
    <property type="entry name" value="LYSOSOMAL ACID GLUCOSYLCERAMIDASE"/>
    <property type="match status" value="1"/>
</dbReference>
<comment type="pathway">
    <text evidence="2">Lipid metabolism; sphingolipid metabolism.</text>
</comment>
<dbReference type="GO" id="GO:0004348">
    <property type="term" value="F:glucosylceramidase activity"/>
    <property type="evidence" value="ECO:0007669"/>
    <property type="project" value="UniProtKB-EC"/>
</dbReference>
<gene>
    <name evidence="15" type="ORF">CBOVIS_LOCUS7960</name>
</gene>
<keyword evidence="6" id="KW-0732">Signal</keyword>
<dbReference type="SUPFAM" id="SSF51445">
    <property type="entry name" value="(Trans)glycosidases"/>
    <property type="match status" value="1"/>
</dbReference>
<dbReference type="GO" id="GO:0006066">
    <property type="term" value="P:alcohol metabolic process"/>
    <property type="evidence" value="ECO:0007669"/>
    <property type="project" value="UniProtKB-ARBA"/>
</dbReference>
<proteinExistence type="inferred from homology"/>
<feature type="domain" description="Glycosyl hydrolase family 30 beta sandwich" evidence="14">
    <location>
        <begin position="438"/>
        <end position="500"/>
    </location>
</feature>
<comment type="pathway">
    <text evidence="3">Sphingolipid metabolism.</text>
</comment>
<dbReference type="Gene3D" id="3.20.20.80">
    <property type="entry name" value="Glycosidases"/>
    <property type="match status" value="1"/>
</dbReference>
<dbReference type="PRINTS" id="PR00843">
    <property type="entry name" value="GLHYDRLASE30"/>
</dbReference>
<evidence type="ECO:0000256" key="9">
    <source>
        <dbReference type="ARBA" id="ARBA00023098"/>
    </source>
</evidence>
<evidence type="ECO:0000256" key="8">
    <source>
        <dbReference type="ARBA" id="ARBA00022919"/>
    </source>
</evidence>
<evidence type="ECO:0000313" key="15">
    <source>
        <dbReference type="EMBL" id="CAB3405810.1"/>
    </source>
</evidence>
<evidence type="ECO:0000256" key="7">
    <source>
        <dbReference type="ARBA" id="ARBA00022801"/>
    </source>
</evidence>
<dbReference type="GO" id="GO:0005774">
    <property type="term" value="C:vacuolar membrane"/>
    <property type="evidence" value="ECO:0007669"/>
    <property type="project" value="UniProtKB-ARBA"/>
</dbReference>
<keyword evidence="7 12" id="KW-0378">Hydrolase</keyword>
<dbReference type="OrthoDB" id="2160638at2759"/>
<evidence type="ECO:0000256" key="3">
    <source>
        <dbReference type="ARBA" id="ARBA00004991"/>
    </source>
</evidence>
<evidence type="ECO:0000259" key="13">
    <source>
        <dbReference type="Pfam" id="PF02055"/>
    </source>
</evidence>
<evidence type="ECO:0000256" key="5">
    <source>
        <dbReference type="ARBA" id="ARBA00012658"/>
    </source>
</evidence>
<comment type="catalytic activity">
    <reaction evidence="1">
        <text>a beta-D-glucosyl-(1&lt;-&gt;1')-N-acylsphing-4-enine + H2O = an N-acylsphing-4-enine + D-glucose</text>
        <dbReference type="Rhea" id="RHEA:13269"/>
        <dbReference type="ChEBI" id="CHEBI:4167"/>
        <dbReference type="ChEBI" id="CHEBI:15377"/>
        <dbReference type="ChEBI" id="CHEBI:22801"/>
        <dbReference type="ChEBI" id="CHEBI:52639"/>
        <dbReference type="EC" id="3.2.1.45"/>
    </reaction>
    <physiologicalReaction direction="left-to-right" evidence="1">
        <dbReference type="Rhea" id="RHEA:13270"/>
    </physiologicalReaction>
</comment>
<dbReference type="InterPro" id="IPR001139">
    <property type="entry name" value="Glyco_hydro_30"/>
</dbReference>
<name>A0A8S1F097_9PELO</name>
<dbReference type="InterPro" id="IPR033452">
    <property type="entry name" value="GH30_C"/>
</dbReference>
<evidence type="ECO:0000256" key="10">
    <source>
        <dbReference type="ARBA" id="ARBA00050474"/>
    </source>
</evidence>
<protein>
    <recommendedName>
        <fullName evidence="5 12">Glucosylceramidase</fullName>
        <ecNumber evidence="5 12">3.2.1.45</ecNumber>
    </recommendedName>
</protein>
<dbReference type="GO" id="GO:0006914">
    <property type="term" value="P:autophagy"/>
    <property type="evidence" value="ECO:0007669"/>
    <property type="project" value="UniProtKB-ARBA"/>
</dbReference>
<comment type="caution">
    <text evidence="15">The sequence shown here is derived from an EMBL/GenBank/DDBJ whole genome shotgun (WGS) entry which is preliminary data.</text>
</comment>
<dbReference type="GO" id="GO:0016758">
    <property type="term" value="F:hexosyltransferase activity"/>
    <property type="evidence" value="ECO:0007669"/>
    <property type="project" value="UniProtKB-ARBA"/>
</dbReference>
<dbReference type="SUPFAM" id="SSF51011">
    <property type="entry name" value="Glycosyl hydrolase domain"/>
    <property type="match status" value="1"/>
</dbReference>
<evidence type="ECO:0000256" key="2">
    <source>
        <dbReference type="ARBA" id="ARBA00004760"/>
    </source>
</evidence>
<dbReference type="GO" id="GO:0030163">
    <property type="term" value="P:protein catabolic process"/>
    <property type="evidence" value="ECO:0007669"/>
    <property type="project" value="UniProtKB-ARBA"/>
</dbReference>
<keyword evidence="9 12" id="KW-0443">Lipid metabolism</keyword>
<sequence length="512" mass="57778">MASICCSESSKCSPKIYKGAFRNQVCVCNATYCDQIEPLGYLKDGKAVIYRSDLDGDRLRRFTVKVLSGSKSDENVTISVNSGEKYQEIYGFGGAFTDATGINLASLDRNIADKILEAYFTQEGLEYNIGRVPIASTDFSTREYSYADVPNDFDLQHFALADEDYKYKIPYIQKAQKMTSGNIRMFASPWSCPGWMKVNGRMRGGGEMKKDPKIYQAYANYFVKFFEEYLKNGIPFWGVTVQNEPSSGADITYRWQTLNFTDETMRDFLMFYLGPTLKSNKITKDLKVMILDDGRILLPGWADTIFNDPIANQYADGVAVHWYGNLYSPATTLDWTNERHPDKFILATEACAGYFGHHGPIMGDWFRAESYADDIITDLNHHVTGWTDWNLCLDEIGGPNWAYNVVDAPIIVNKTSQEFYKQPMFYALGHFSKFFPKGSRRIGVKVDGNLAVSAAAVSVTGGRRSIVVLNKSSSPIRARLDDTTTGQYILLDLPPRSIHTANWQKPKTRKLL</sequence>
<reference evidence="15 16" key="1">
    <citation type="submission" date="2020-04" db="EMBL/GenBank/DDBJ databases">
        <authorList>
            <person name="Laetsch R D."/>
            <person name="Stevens L."/>
            <person name="Kumar S."/>
            <person name="Blaxter L. M."/>
        </authorList>
    </citation>
    <scope>NUCLEOTIDE SEQUENCE [LARGE SCALE GENOMIC DNA]</scope>
</reference>
<dbReference type="GO" id="GO:0005102">
    <property type="term" value="F:signaling receptor binding"/>
    <property type="evidence" value="ECO:0007669"/>
    <property type="project" value="UniProtKB-ARBA"/>
</dbReference>
<dbReference type="GO" id="GO:0042391">
    <property type="term" value="P:regulation of membrane potential"/>
    <property type="evidence" value="ECO:0007669"/>
    <property type="project" value="UniProtKB-ARBA"/>
</dbReference>
<dbReference type="GO" id="GO:0032006">
    <property type="term" value="P:regulation of TOR signaling"/>
    <property type="evidence" value="ECO:0007669"/>
    <property type="project" value="UniProtKB-ARBA"/>
</dbReference>
<dbReference type="GO" id="GO:0006680">
    <property type="term" value="P:glucosylceramide catabolic process"/>
    <property type="evidence" value="ECO:0007669"/>
    <property type="project" value="TreeGrafter"/>
</dbReference>
<dbReference type="GO" id="GO:0007040">
    <property type="term" value="P:lysosome organization"/>
    <property type="evidence" value="ECO:0007669"/>
    <property type="project" value="UniProtKB-ARBA"/>
</dbReference>
<dbReference type="InterPro" id="IPR017853">
    <property type="entry name" value="GH"/>
</dbReference>